<evidence type="ECO:0000313" key="2">
    <source>
        <dbReference type="Proteomes" id="UP000000862"/>
    </source>
</evidence>
<dbReference type="RefSeq" id="NP_048791.2">
    <property type="nucleotide sequence ID" value="NC_000852.5"/>
</dbReference>
<sequence length="56" mass="5966">MLKAVLFSKALVEANSYAAVTDLSSPPRLDLLLARGPQHVVQDPPCAGSFRTSGRI</sequence>
<reference evidence="1 2" key="8">
    <citation type="journal article" date="2010" name="J. Virol.">
        <title>Microarray analysis of Paramecium bursaria chlorella virus 1 transcription.</title>
        <authorList>
            <person name="Yanai-Balser G.M."/>
            <person name="Duncan G.A."/>
            <person name="Eudy J.D."/>
            <person name="Wang D."/>
            <person name="Li X."/>
            <person name="Agarkova I.V."/>
            <person name="Dunigan D.D."/>
            <person name="Van Etten J.L."/>
        </authorList>
    </citation>
    <scope>NUCLEOTIDE SEQUENCE [LARGE SCALE GENOMIC DNA]</scope>
</reference>
<name>Q98485_PBCV1</name>
<dbReference type="Proteomes" id="UP000000862">
    <property type="component" value="Segment"/>
</dbReference>
<reference evidence="1 2" key="5">
    <citation type="journal article" date="1997" name="Virology">
        <title>Analysis of 74 kb of DNA located at the right end of the 330-kb chlorella virus PBCV-1 genome.</title>
        <authorList>
            <person name="Li Y."/>
            <person name="Lu Z."/>
            <person name="Sun L."/>
            <person name="Ropp S."/>
            <person name="Kutish G.F."/>
            <person name="Rock D.L."/>
            <person name="Van Etten J.L."/>
        </authorList>
    </citation>
    <scope>NUCLEOTIDE SEQUENCE [LARGE SCALE GENOMIC DNA]</scope>
</reference>
<gene>
    <name evidence="1" type="primary">a434L</name>
</gene>
<reference evidence="1 2" key="3">
    <citation type="journal article" date="1996" name="Virology">
        <title>Analysis of 94 kb of the chlorella virus PBCV-1 330-kb genome: map positions 88 to 182.</title>
        <authorList>
            <person name="Lu Z."/>
            <person name="Li Y."/>
            <person name="Que Q."/>
            <person name="Kutish G.F."/>
            <person name="Rock D.L."/>
            <person name="Van Etten J.L."/>
        </authorList>
    </citation>
    <scope>NUCLEOTIDE SEQUENCE [LARGE SCALE GENOMIC DNA]</scope>
</reference>
<reference evidence="1 2" key="1">
    <citation type="journal article" date="1995" name="Virology">
        <title>Analysis of 45 kb of DNA located at the left end of the chlorella virus PBCV-1 genome.</title>
        <authorList>
            <person name="Lu Z."/>
            <person name="Li Y."/>
            <person name="Zhang Y."/>
            <person name="Kutish G.F."/>
            <person name="Rock D.L."/>
            <person name="Van Etten J.L."/>
        </authorList>
    </citation>
    <scope>NUCLEOTIDE SEQUENCE [LARGE SCALE GENOMIC DNA]</scope>
</reference>
<keyword evidence="2" id="KW-1185">Reference proteome</keyword>
<organism evidence="1 2">
    <name type="scientific">Paramecium bursaria Chlorella virus 1</name>
    <name type="common">PBCV-1</name>
    <dbReference type="NCBI Taxonomy" id="10506"/>
    <lineage>
        <taxon>Viruses</taxon>
        <taxon>Varidnaviria</taxon>
        <taxon>Bamfordvirae</taxon>
        <taxon>Nucleocytoviricota</taxon>
        <taxon>Megaviricetes</taxon>
        <taxon>Algavirales</taxon>
        <taxon>Phycodnaviridae</taxon>
        <taxon>Chlorovirus</taxon>
        <taxon>Chlorovirus vanettense</taxon>
    </lineage>
</organism>
<proteinExistence type="predicted"/>
<protein>
    <submittedName>
        <fullName evidence="1">Uncharacterized protein</fullName>
    </submittedName>
</protein>
<dbReference type="KEGG" id="vg:918030"/>
<organismHost>
    <name type="scientific">Chlorella</name>
    <dbReference type="NCBI Taxonomy" id="3071"/>
</organismHost>
<accession>Q98485</accession>
<reference evidence="1 2" key="6">
    <citation type="journal article" date="1999" name="Virology">
        <title>Chlorella virus PBCV-1 encodes a functional homospermidine synthase.</title>
        <authorList>
            <person name="Kaiser A."/>
            <person name="Vollmert M."/>
            <person name="Tholl D."/>
            <person name="Graves M.V."/>
            <person name="Gurnon J.R."/>
            <person name="Xing W."/>
            <person name="Lisec A.D."/>
            <person name="Nickerson K.W."/>
            <person name="Van Etten J.L."/>
        </authorList>
    </citation>
    <scope>NUCLEOTIDE SEQUENCE [LARGE SCALE GENOMIC DNA]</scope>
</reference>
<reference evidence="1 2" key="7">
    <citation type="journal article" date="2000" name="Virology">
        <title>Characterization of a beta-1,3-glucanase encoded by chlorella virus PBCV-1.</title>
        <authorList>
            <person name="Sun L."/>
            <person name="Gurnon J.R."/>
            <person name="Adams B.J."/>
            <person name="Graves M.V."/>
            <person name="Van Etten J.L."/>
        </authorList>
    </citation>
    <scope>NUCLEOTIDE SEQUENCE [LARGE SCALE GENOMIC DNA]</scope>
</reference>
<dbReference type="EMBL" id="JF411744">
    <property type="protein sequence ID" value="AAC96802.2"/>
    <property type="molecule type" value="Genomic_DNA"/>
</dbReference>
<evidence type="ECO:0000313" key="1">
    <source>
        <dbReference type="EMBL" id="AAC96802.2"/>
    </source>
</evidence>
<reference evidence="1 2" key="4">
    <citation type="journal article" date="1996" name="Virology">
        <title>Analysis of 76 kb of the chlorella virus PBCV-1 330-kb genome: map positions 182 to 258.</title>
        <authorList>
            <person name="Kutish G.F."/>
            <person name="Li Y."/>
            <person name="Lu Z."/>
            <person name="Furuta M."/>
            <person name="Rock D.L."/>
            <person name="Van Etten J.L."/>
        </authorList>
    </citation>
    <scope>NUCLEOTIDE SEQUENCE [LARGE SCALE GENOMIC DNA]</scope>
</reference>
<reference evidence="1 2" key="2">
    <citation type="journal article" date="1995" name="Virology">
        <title>Analysis of 43 kb of the Chlorella virus PBCV-1 330-kb genome: map positions 45 to 88.</title>
        <authorList>
            <person name="Li Y."/>
            <person name="Lu Z."/>
            <person name="Burbank D.E."/>
            <person name="Kutish G.F."/>
            <person name="Rock D.L."/>
            <person name="Van Etten J.L."/>
        </authorList>
    </citation>
    <scope>NUCLEOTIDE SEQUENCE [LARGE SCALE GENOMIC DNA]</scope>
</reference>
<dbReference type="GeneID" id="918030"/>